<dbReference type="InterPro" id="IPR045524">
    <property type="entry name" value="DUF6473"/>
</dbReference>
<feature type="domain" description="DUF6473" evidence="1">
    <location>
        <begin position="1"/>
        <end position="271"/>
    </location>
</feature>
<proteinExistence type="predicted"/>
<sequence length="273" mass="30332">MSFAQPGHGPLEYQPVQYPGSQMMFRGPAQDLSGPYILCLGASETYGKFVSAPFPEQLGDRLDRPVVNMGAMNGGLDLILNDKAIAGAIEGADAVVLQITGAQNMTNRFYQVHPRRNDRFLKASSLLQTIYRDVDFTEFHFTRHMLSTLQVLSRDRFRIVVDELQQAWLARMRQLMGRIKVPVHLLWIADHTPEQEPRENALGSDPLFITADMLEEVAAEAASLSLAVTAEAERQTPTRGMFFALREEAAARVLPGPMVHARAAEELAQRLAG</sequence>
<accession>A0A3L9XVY4</accession>
<dbReference type="AlphaFoldDB" id="A0A3L9XVY4"/>
<comment type="caution">
    <text evidence="2">The sequence shown here is derived from an EMBL/GenBank/DDBJ whole genome shotgun (WGS) entry which is preliminary data.</text>
</comment>
<dbReference type="EMBL" id="RCNT01000011">
    <property type="protein sequence ID" value="RMA40771.1"/>
    <property type="molecule type" value="Genomic_DNA"/>
</dbReference>
<name>A0A3L9XVY4_9RHOB</name>
<dbReference type="Pfam" id="PF20078">
    <property type="entry name" value="DUF6473"/>
    <property type="match status" value="1"/>
</dbReference>
<dbReference type="Proteomes" id="UP000281343">
    <property type="component" value="Unassembled WGS sequence"/>
</dbReference>
<protein>
    <recommendedName>
        <fullName evidence="1">DUF6473 domain-containing protein</fullName>
    </recommendedName>
</protein>
<dbReference type="OrthoDB" id="7838347at2"/>
<organism evidence="2 3">
    <name type="scientific">Rhodophyticola porphyridii</name>
    <dbReference type="NCBI Taxonomy" id="1852017"/>
    <lineage>
        <taxon>Bacteria</taxon>
        <taxon>Pseudomonadati</taxon>
        <taxon>Pseudomonadota</taxon>
        <taxon>Alphaproteobacteria</taxon>
        <taxon>Rhodobacterales</taxon>
        <taxon>Roseobacteraceae</taxon>
        <taxon>Rhodophyticola</taxon>
    </lineage>
</organism>
<gene>
    <name evidence="2" type="ORF">D9R08_17680</name>
</gene>
<evidence type="ECO:0000313" key="3">
    <source>
        <dbReference type="Proteomes" id="UP000281343"/>
    </source>
</evidence>
<evidence type="ECO:0000259" key="1">
    <source>
        <dbReference type="Pfam" id="PF20078"/>
    </source>
</evidence>
<evidence type="ECO:0000313" key="2">
    <source>
        <dbReference type="EMBL" id="RMA40771.1"/>
    </source>
</evidence>
<keyword evidence="3" id="KW-1185">Reference proteome</keyword>
<reference evidence="2 3" key="1">
    <citation type="submission" date="2018-10" db="EMBL/GenBank/DDBJ databases">
        <authorList>
            <person name="Jung H.S."/>
            <person name="Jeon C.O."/>
        </authorList>
    </citation>
    <scope>NUCLEOTIDE SEQUENCE [LARGE SCALE GENOMIC DNA]</scope>
    <source>
        <strain evidence="2 3">MA-7-27</strain>
    </source>
</reference>